<keyword evidence="8" id="KW-1185">Reference proteome</keyword>
<dbReference type="CDD" id="cd01189">
    <property type="entry name" value="INT_ICEBs1_C_like"/>
    <property type="match status" value="1"/>
</dbReference>
<sequence length="405" mass="47346">MSAKRRDNRNRILRNGESQRKDGRYMYKYIDNAGNVKYVYSWKLVKTDTVPQGAKNDVSLRDKEKQIHKDLEDDIVSLGGGMTVLELVKKYISQKTGVRHNTEANYNFVINIIKKEAFGNKRIDKVKLSDAKGWLIKLQADGRGYSTIHTVRGVVRPAFQMAVDDDLIRKNPFEFQLATVVVNDSVTREAITRKQQRAFLEFIKADKHFNRYYEGIYILFHTGLRISEFVGLTVSDIDLENGKININHQLQRKRDMEYIIEATKTDSGTRMVPMTEEVQECFRFIITNRKKPKKEPVIYDKNRVSYKGFLYLDKNDMPMVALHWEKYFQHICEKYNKIYKEELPKITPHICRHTFCSNMAKSGMNPKTLQKIMGHSDIGVTLNTYTHLDFEDIQKEMKQVCDSEL</sequence>
<dbReference type="SUPFAM" id="SSF54171">
    <property type="entry name" value="DNA-binding domain"/>
    <property type="match status" value="1"/>
</dbReference>
<evidence type="ECO:0000256" key="3">
    <source>
        <dbReference type="ARBA" id="ARBA00023172"/>
    </source>
</evidence>
<dbReference type="InterPro" id="IPR002104">
    <property type="entry name" value="Integrase_catalytic"/>
</dbReference>
<evidence type="ECO:0000259" key="6">
    <source>
        <dbReference type="PROSITE" id="PS51900"/>
    </source>
</evidence>
<dbReference type="PANTHER" id="PTHR30349:SF64">
    <property type="entry name" value="PROPHAGE INTEGRASE INTD-RELATED"/>
    <property type="match status" value="1"/>
</dbReference>
<dbReference type="InterPro" id="IPR044068">
    <property type="entry name" value="CB"/>
</dbReference>
<dbReference type="GO" id="GO:0006310">
    <property type="term" value="P:DNA recombination"/>
    <property type="evidence" value="ECO:0007669"/>
    <property type="project" value="UniProtKB-KW"/>
</dbReference>
<evidence type="ECO:0000256" key="2">
    <source>
        <dbReference type="ARBA" id="ARBA00023125"/>
    </source>
</evidence>
<dbReference type="GO" id="GO:0008907">
    <property type="term" value="F:integrase activity"/>
    <property type="evidence" value="ECO:0007669"/>
    <property type="project" value="InterPro"/>
</dbReference>
<gene>
    <name evidence="7" type="ORF">EV212_1222</name>
</gene>
<evidence type="ECO:0000256" key="4">
    <source>
        <dbReference type="PROSITE-ProRule" id="PRU01248"/>
    </source>
</evidence>
<dbReference type="Gene3D" id="1.10.443.10">
    <property type="entry name" value="Intergrase catalytic core"/>
    <property type="match status" value="1"/>
</dbReference>
<dbReference type="AlphaFoldDB" id="A0A4V2SD36"/>
<evidence type="ECO:0000313" key="8">
    <source>
        <dbReference type="Proteomes" id="UP000295711"/>
    </source>
</evidence>
<dbReference type="OrthoDB" id="9801717at2"/>
<feature type="domain" description="Tyr recombinase" evidence="5">
    <location>
        <begin position="186"/>
        <end position="398"/>
    </location>
</feature>
<dbReference type="InterPro" id="IPR004191">
    <property type="entry name" value="Integrase_Tn916-type_DNA-bd_N"/>
</dbReference>
<dbReference type="PROSITE" id="PS51898">
    <property type="entry name" value="TYR_RECOMBINASE"/>
    <property type="match status" value="1"/>
</dbReference>
<dbReference type="Proteomes" id="UP000295711">
    <property type="component" value="Unassembled WGS sequence"/>
</dbReference>
<dbReference type="InterPro" id="IPR010998">
    <property type="entry name" value="Integrase_recombinase_N"/>
</dbReference>
<comment type="similarity">
    <text evidence="1">Belongs to the 'phage' integrase family.</text>
</comment>
<dbReference type="RefSeq" id="WP_132094348.1">
    <property type="nucleotide sequence ID" value="NZ_JANKAQ010000022.1"/>
</dbReference>
<dbReference type="InterPro" id="IPR011010">
    <property type="entry name" value="DNA_brk_join_enz"/>
</dbReference>
<dbReference type="Pfam" id="PF00589">
    <property type="entry name" value="Phage_integrase"/>
    <property type="match status" value="1"/>
</dbReference>
<dbReference type="InterPro" id="IPR013762">
    <property type="entry name" value="Integrase-like_cat_sf"/>
</dbReference>
<dbReference type="InterPro" id="IPR016177">
    <property type="entry name" value="DNA-bd_dom_sf"/>
</dbReference>
<dbReference type="EMBL" id="SLXA01000022">
    <property type="protein sequence ID" value="TCO81804.1"/>
    <property type="molecule type" value="Genomic_DNA"/>
</dbReference>
<dbReference type="SUPFAM" id="SSF56349">
    <property type="entry name" value="DNA breaking-rejoining enzymes"/>
    <property type="match status" value="1"/>
</dbReference>
<dbReference type="Pfam" id="PF02920">
    <property type="entry name" value="Integrase_DNA"/>
    <property type="match status" value="1"/>
</dbReference>
<protein>
    <submittedName>
        <fullName evidence="7">Site-specific recombinase XerD</fullName>
    </submittedName>
</protein>
<dbReference type="Gene3D" id="1.10.150.130">
    <property type="match status" value="1"/>
</dbReference>
<keyword evidence="2 4" id="KW-0238">DNA-binding</keyword>
<evidence type="ECO:0000259" key="5">
    <source>
        <dbReference type="PROSITE" id="PS51898"/>
    </source>
</evidence>
<dbReference type="PROSITE" id="PS51900">
    <property type="entry name" value="CB"/>
    <property type="match status" value="1"/>
</dbReference>
<accession>A0A4V2SD36</accession>
<organism evidence="7 8">
    <name type="scientific">Frisingicoccus caecimuris</name>
    <dbReference type="NCBI Taxonomy" id="1796636"/>
    <lineage>
        <taxon>Bacteria</taxon>
        <taxon>Bacillati</taxon>
        <taxon>Bacillota</taxon>
        <taxon>Clostridia</taxon>
        <taxon>Lachnospirales</taxon>
        <taxon>Lachnospiraceae</taxon>
        <taxon>Frisingicoccus</taxon>
    </lineage>
</organism>
<name>A0A4V2SD36_9FIRM</name>
<evidence type="ECO:0000256" key="1">
    <source>
        <dbReference type="ARBA" id="ARBA00008857"/>
    </source>
</evidence>
<proteinExistence type="inferred from homology"/>
<feature type="domain" description="Core-binding (CB)" evidence="6">
    <location>
        <begin position="82"/>
        <end position="163"/>
    </location>
</feature>
<dbReference type="GO" id="GO:0003677">
    <property type="term" value="F:DNA binding"/>
    <property type="evidence" value="ECO:0007669"/>
    <property type="project" value="UniProtKB-UniRule"/>
</dbReference>
<dbReference type="Gene3D" id="3.30.160.60">
    <property type="entry name" value="Classic Zinc Finger"/>
    <property type="match status" value="1"/>
</dbReference>
<reference evidence="7 8" key="1">
    <citation type="submission" date="2019-03" db="EMBL/GenBank/DDBJ databases">
        <title>Genomic Encyclopedia of Type Strains, Phase IV (KMG-IV): sequencing the most valuable type-strain genomes for metagenomic binning, comparative biology and taxonomic classification.</title>
        <authorList>
            <person name="Goeker M."/>
        </authorList>
    </citation>
    <scope>NUCLEOTIDE SEQUENCE [LARGE SCALE GENOMIC DNA]</scope>
    <source>
        <strain evidence="7 8">DSM 28559</strain>
    </source>
</reference>
<dbReference type="PANTHER" id="PTHR30349">
    <property type="entry name" value="PHAGE INTEGRASE-RELATED"/>
    <property type="match status" value="1"/>
</dbReference>
<evidence type="ECO:0000313" key="7">
    <source>
        <dbReference type="EMBL" id="TCO81804.1"/>
    </source>
</evidence>
<keyword evidence="3" id="KW-0233">DNA recombination</keyword>
<dbReference type="InterPro" id="IPR050090">
    <property type="entry name" value="Tyrosine_recombinase_XerCD"/>
</dbReference>
<comment type="caution">
    <text evidence="7">The sequence shown here is derived from an EMBL/GenBank/DDBJ whole genome shotgun (WGS) entry which is preliminary data.</text>
</comment>